<sequence>MAASVEYTQEDVSYSNKGNGDELSLFVDFCGVNLNHDVLQKSNQIQVTSGSEYENQLIPETKSIIIHGQDPGADDFMNSENISDFDWVLSLPCNLAPSLEMDEHTTPTDVILISNGQSTSPQSNLENLHAECASTTNVASKLPKSFSSGIKSSNDTIRRPSPSRIAPSAVKSLRSSTPTSRATVISATKSVAPIKRSTTPTPRPSIFPVAKSASRSSTPTQRPSITATAKSASRSSTPIQRPSLHSASKATPRSSTPIQRPSISAAAKSVSRSSTPTARSSNPSGSLTVSVNENRSSSAMKSRGSSNSPSVKSGPSKNLPKMNERSAVELPATVTNMKAALKRTSCSPSTRPVSKGGSNNSVKSGVNKSYGYINGNDDDDVNPVVMGTKMVERVVNMRKLAPPRQDHISNQNNTSGKSSVSQENSGFGRSLSKKSFDMAMRHLDIRRSMPGIMRATITKIPASSVYSMRLESTKTRTNSTSDRLLATSNCDNEHSYHQ</sequence>
<feature type="compositionally biased region" description="Polar residues" evidence="1">
    <location>
        <begin position="143"/>
        <end position="155"/>
    </location>
</feature>
<keyword evidence="3" id="KW-1185">Reference proteome</keyword>
<name>A0A5N6M1B7_9ASTR</name>
<feature type="region of interest" description="Disordered" evidence="1">
    <location>
        <begin position="471"/>
        <end position="498"/>
    </location>
</feature>
<comment type="caution">
    <text evidence="2">The sequence shown here is derived from an EMBL/GenBank/DDBJ whole genome shotgun (WGS) entry which is preliminary data.</text>
</comment>
<feature type="compositionally biased region" description="Polar residues" evidence="1">
    <location>
        <begin position="475"/>
        <end position="490"/>
    </location>
</feature>
<feature type="region of interest" description="Disordered" evidence="1">
    <location>
        <begin position="341"/>
        <end position="362"/>
    </location>
</feature>
<dbReference type="GO" id="GO:0055028">
    <property type="term" value="C:cortical microtubule"/>
    <property type="evidence" value="ECO:0007669"/>
    <property type="project" value="TreeGrafter"/>
</dbReference>
<feature type="compositionally biased region" description="Low complexity" evidence="1">
    <location>
        <begin position="296"/>
        <end position="318"/>
    </location>
</feature>
<feature type="compositionally biased region" description="Polar residues" evidence="1">
    <location>
        <begin position="173"/>
        <end position="189"/>
    </location>
</feature>
<feature type="compositionally biased region" description="Polar residues" evidence="1">
    <location>
        <begin position="408"/>
        <end position="427"/>
    </location>
</feature>
<evidence type="ECO:0000256" key="1">
    <source>
        <dbReference type="SAM" id="MobiDB-lite"/>
    </source>
</evidence>
<dbReference type="AlphaFoldDB" id="A0A5N6M1B7"/>
<accession>A0A5N6M1B7</accession>
<gene>
    <name evidence="2" type="ORF">E3N88_35584</name>
</gene>
<dbReference type="OrthoDB" id="1929779at2759"/>
<protein>
    <submittedName>
        <fullName evidence="2">Uncharacterized protein</fullName>
    </submittedName>
</protein>
<evidence type="ECO:0000313" key="2">
    <source>
        <dbReference type="EMBL" id="KAD3067704.1"/>
    </source>
</evidence>
<proteinExistence type="predicted"/>
<dbReference type="GO" id="GO:0043622">
    <property type="term" value="P:cortical microtubule organization"/>
    <property type="evidence" value="ECO:0007669"/>
    <property type="project" value="TreeGrafter"/>
</dbReference>
<feature type="region of interest" description="Disordered" evidence="1">
    <location>
        <begin position="402"/>
        <end position="433"/>
    </location>
</feature>
<dbReference type="Proteomes" id="UP000326396">
    <property type="component" value="Linkage Group LG7"/>
</dbReference>
<feature type="region of interest" description="Disordered" evidence="1">
    <location>
        <begin position="143"/>
        <end position="324"/>
    </location>
</feature>
<reference evidence="2 3" key="1">
    <citation type="submission" date="2019-05" db="EMBL/GenBank/DDBJ databases">
        <title>Mikania micrantha, genome provides insights into the molecular mechanism of rapid growth.</title>
        <authorList>
            <person name="Liu B."/>
        </authorList>
    </citation>
    <scope>NUCLEOTIDE SEQUENCE [LARGE SCALE GENOMIC DNA]</scope>
    <source>
        <strain evidence="2">NLD-2019</strain>
        <tissue evidence="2">Leaf</tissue>
    </source>
</reference>
<feature type="compositionally biased region" description="Polar residues" evidence="1">
    <location>
        <begin position="270"/>
        <end position="295"/>
    </location>
</feature>
<organism evidence="2 3">
    <name type="scientific">Mikania micrantha</name>
    <name type="common">bitter vine</name>
    <dbReference type="NCBI Taxonomy" id="192012"/>
    <lineage>
        <taxon>Eukaryota</taxon>
        <taxon>Viridiplantae</taxon>
        <taxon>Streptophyta</taxon>
        <taxon>Embryophyta</taxon>
        <taxon>Tracheophyta</taxon>
        <taxon>Spermatophyta</taxon>
        <taxon>Magnoliopsida</taxon>
        <taxon>eudicotyledons</taxon>
        <taxon>Gunneridae</taxon>
        <taxon>Pentapetalae</taxon>
        <taxon>asterids</taxon>
        <taxon>campanulids</taxon>
        <taxon>Asterales</taxon>
        <taxon>Asteraceae</taxon>
        <taxon>Asteroideae</taxon>
        <taxon>Heliantheae alliance</taxon>
        <taxon>Eupatorieae</taxon>
        <taxon>Mikania</taxon>
    </lineage>
</organism>
<feature type="compositionally biased region" description="Polar residues" evidence="1">
    <location>
        <begin position="238"/>
        <end position="262"/>
    </location>
</feature>
<dbReference type="EMBL" id="SZYD01000017">
    <property type="protein sequence ID" value="KAD3067704.1"/>
    <property type="molecule type" value="Genomic_DNA"/>
</dbReference>
<dbReference type="PANTHER" id="PTHR31949">
    <property type="entry name" value="GASTRIC MUCIN-LIKE PROTEIN"/>
    <property type="match status" value="1"/>
</dbReference>
<feature type="compositionally biased region" description="Low complexity" evidence="1">
    <location>
        <begin position="224"/>
        <end position="237"/>
    </location>
</feature>
<feature type="compositionally biased region" description="Polar residues" evidence="1">
    <location>
        <begin position="213"/>
        <end position="223"/>
    </location>
</feature>
<dbReference type="PANTHER" id="PTHR31949:SF15">
    <property type="entry name" value="ENDOCHITINASE A-LIKE ISOFORM X1"/>
    <property type="match status" value="1"/>
</dbReference>
<feature type="compositionally biased region" description="Low complexity" evidence="1">
    <location>
        <begin position="353"/>
        <end position="362"/>
    </location>
</feature>
<evidence type="ECO:0000313" key="3">
    <source>
        <dbReference type="Proteomes" id="UP000326396"/>
    </source>
</evidence>